<sequence length="119" mass="13030">MRLRAISLLIETCPLSDIQKETGWQQTLPFPARTERAGRPRSTAFSVENGGHAPACVCCVARPALTLTLLERFQARARGTCPFFQRVVLVVPRDQVAQTGEALKADPLLQDILTVEATA</sequence>
<gene>
    <name evidence="1" type="ORF">GOB87_00560</name>
</gene>
<evidence type="ECO:0000313" key="2">
    <source>
        <dbReference type="Proteomes" id="UP000597459"/>
    </source>
</evidence>
<evidence type="ECO:0000313" key="1">
    <source>
        <dbReference type="EMBL" id="NHO52460.1"/>
    </source>
</evidence>
<keyword evidence="2" id="KW-1185">Reference proteome</keyword>
<proteinExistence type="predicted"/>
<dbReference type="RefSeq" id="WP_166312597.1">
    <property type="nucleotide sequence ID" value="NZ_WOTH01000001.1"/>
</dbReference>
<comment type="caution">
    <text evidence="1">The sequence shown here is derived from an EMBL/GenBank/DDBJ whole genome shotgun (WGS) entry which is preliminary data.</text>
</comment>
<protein>
    <submittedName>
        <fullName evidence="1">Uncharacterized protein</fullName>
    </submittedName>
</protein>
<dbReference type="AlphaFoldDB" id="A0A967B2D8"/>
<dbReference type="EMBL" id="WOTH01000001">
    <property type="protein sequence ID" value="NHO52460.1"/>
    <property type="molecule type" value="Genomic_DNA"/>
</dbReference>
<reference evidence="1" key="1">
    <citation type="submission" date="2019-11" db="EMBL/GenBank/DDBJ databases">
        <title>Description of new Acetobacter species.</title>
        <authorList>
            <person name="Cleenwerck I."/>
            <person name="Sombolestani A.S."/>
        </authorList>
    </citation>
    <scope>NUCLEOTIDE SEQUENCE</scope>
    <source>
        <strain evidence="1">LMG 1626</strain>
    </source>
</reference>
<dbReference type="Proteomes" id="UP000597459">
    <property type="component" value="Unassembled WGS sequence"/>
</dbReference>
<name>A0A967B2D8_9PROT</name>
<accession>A0A967B2D8</accession>
<organism evidence="1 2">
    <name type="scientific">Acetobacter estunensis</name>
    <dbReference type="NCBI Taxonomy" id="104097"/>
    <lineage>
        <taxon>Bacteria</taxon>
        <taxon>Pseudomonadati</taxon>
        <taxon>Pseudomonadota</taxon>
        <taxon>Alphaproteobacteria</taxon>
        <taxon>Acetobacterales</taxon>
        <taxon>Acetobacteraceae</taxon>
        <taxon>Acetobacter</taxon>
    </lineage>
</organism>